<proteinExistence type="predicted"/>
<accession>A0AC35G4R5</accession>
<reference evidence="2" key="1">
    <citation type="submission" date="2022-11" db="UniProtKB">
        <authorList>
            <consortium name="WormBaseParasite"/>
        </authorList>
    </citation>
    <scope>IDENTIFICATION</scope>
</reference>
<sequence>MDGQLEILAPFAKGIDLRDSVLKYKNGNFVELEKILESFPNADKIISPLNSKITSQTVKNLLKIPHFAKLKYFIVKNVPEEFDIERFFIYIKTSQYTSIGLIFSKNSISESYQNRRNEIVDEMINTKNHDFKVALISFPSCSSHKLHQIVEIRSKDRF</sequence>
<dbReference type="Proteomes" id="UP000887580">
    <property type="component" value="Unplaced"/>
</dbReference>
<protein>
    <submittedName>
        <fullName evidence="2">Uncharacterized protein</fullName>
    </submittedName>
</protein>
<organism evidence="1 2">
    <name type="scientific">Panagrolaimus sp. PS1159</name>
    <dbReference type="NCBI Taxonomy" id="55785"/>
    <lineage>
        <taxon>Eukaryota</taxon>
        <taxon>Metazoa</taxon>
        <taxon>Ecdysozoa</taxon>
        <taxon>Nematoda</taxon>
        <taxon>Chromadorea</taxon>
        <taxon>Rhabditida</taxon>
        <taxon>Tylenchina</taxon>
        <taxon>Panagrolaimomorpha</taxon>
        <taxon>Panagrolaimoidea</taxon>
        <taxon>Panagrolaimidae</taxon>
        <taxon>Panagrolaimus</taxon>
    </lineage>
</organism>
<evidence type="ECO:0000313" key="2">
    <source>
        <dbReference type="WBParaSite" id="PS1159_v2.g24097.t1"/>
    </source>
</evidence>
<evidence type="ECO:0000313" key="1">
    <source>
        <dbReference type="Proteomes" id="UP000887580"/>
    </source>
</evidence>
<dbReference type="WBParaSite" id="PS1159_v2.g24097.t1">
    <property type="protein sequence ID" value="PS1159_v2.g24097.t1"/>
    <property type="gene ID" value="PS1159_v2.g24097"/>
</dbReference>
<name>A0AC35G4R5_9BILA</name>